<gene>
    <name evidence="1" type="ORF">XSR1_200052</name>
</gene>
<organism evidence="1 2">
    <name type="scientific">Xenorhabdus szentirmaii DSM 16338</name>
    <dbReference type="NCBI Taxonomy" id="1427518"/>
    <lineage>
        <taxon>Bacteria</taxon>
        <taxon>Pseudomonadati</taxon>
        <taxon>Pseudomonadota</taxon>
        <taxon>Gammaproteobacteria</taxon>
        <taxon>Enterobacterales</taxon>
        <taxon>Morganellaceae</taxon>
        <taxon>Xenorhabdus</taxon>
    </lineage>
</organism>
<protein>
    <submittedName>
        <fullName evidence="1">Uncharacterized protein</fullName>
    </submittedName>
</protein>
<name>W1IXJ0_9GAMM</name>
<proteinExistence type="predicted"/>
<dbReference type="Proteomes" id="UP000019202">
    <property type="component" value="Unassembled WGS sequence"/>
</dbReference>
<dbReference type="AlphaFoldDB" id="W1IXJ0"/>
<dbReference type="GeneID" id="97126988"/>
<keyword evidence="2" id="KW-1185">Reference proteome</keyword>
<accession>W1IXJ0</accession>
<evidence type="ECO:0000313" key="1">
    <source>
        <dbReference type="EMBL" id="CDL82533.1"/>
    </source>
</evidence>
<comment type="caution">
    <text evidence="1">The sequence shown here is derived from an EMBL/GenBank/DDBJ whole genome shotgun (WGS) entry which is preliminary data.</text>
</comment>
<sequence>MSNLLNVSRKQVELNLGIVIAISGVIKAAYSVERKFTFISNMHFPKKMVKTGKPVFTVDKPVRPVCLYNHHSFRLPLMKKWQYI</sequence>
<dbReference type="EMBL" id="CBXF010000078">
    <property type="protein sequence ID" value="CDL82533.1"/>
    <property type="molecule type" value="Genomic_DNA"/>
</dbReference>
<evidence type="ECO:0000313" key="2">
    <source>
        <dbReference type="Proteomes" id="UP000019202"/>
    </source>
</evidence>
<dbReference type="RefSeq" id="WP_038237004.1">
    <property type="nucleotide sequence ID" value="NZ_CAWNPB010000012.1"/>
</dbReference>
<reference evidence="1" key="1">
    <citation type="submission" date="2013-11" db="EMBL/GenBank/DDBJ databases">
        <title>Draft genome sequence and annotation of the entomopathogenic bacteria, Xenorhabdus cabanillasi strain JM26 and Xenorhabdus szentirmai strain DSM 16338.</title>
        <authorList>
            <person name="Gualtieri M."/>
            <person name="Ogier J.C."/>
            <person name="Pages S."/>
            <person name="Givaudan A."/>
            <person name="Gaudriault S."/>
        </authorList>
    </citation>
    <scope>NUCLEOTIDE SEQUENCE [LARGE SCALE GENOMIC DNA]</scope>
    <source>
        <strain evidence="1">DSM 16338</strain>
    </source>
</reference>